<evidence type="ECO:0000256" key="1">
    <source>
        <dbReference type="SAM" id="Coils"/>
    </source>
</evidence>
<comment type="caution">
    <text evidence="3">The sequence shown here is derived from an EMBL/GenBank/DDBJ whole genome shotgun (WGS) entry which is preliminary data.</text>
</comment>
<dbReference type="EMBL" id="VBUT01000010">
    <property type="protein sequence ID" value="TLF74459.1"/>
    <property type="molecule type" value="Genomic_DNA"/>
</dbReference>
<evidence type="ECO:0000313" key="3">
    <source>
        <dbReference type="EMBL" id="TLF74459.1"/>
    </source>
</evidence>
<gene>
    <name evidence="3" type="ORF">FEK34_24125</name>
</gene>
<reference evidence="3 4" key="1">
    <citation type="submission" date="2019-05" db="EMBL/GenBank/DDBJ databases">
        <title>Genomes sequences of two Nocardia cyriacigeorgica environmental isolates, type strains Nocardia asteroides ATCC 19247 and Nocardia cyriacigeorgica DSM 44484.</title>
        <authorList>
            <person name="Vautrin F."/>
            <person name="Bergeron E."/>
            <person name="Dubost A."/>
            <person name="Abrouk D."/>
            <person name="Rodriguez Nava V."/>
            <person name="Pujic P."/>
        </authorList>
    </citation>
    <scope>NUCLEOTIDE SEQUENCE [LARGE SCALE GENOMIC DNA]</scope>
    <source>
        <strain evidence="3 4">EML 446</strain>
    </source>
</reference>
<proteinExistence type="predicted"/>
<dbReference type="Proteomes" id="UP000306378">
    <property type="component" value="Unassembled WGS sequence"/>
</dbReference>
<name>A0A5R8NFM3_9NOCA</name>
<dbReference type="RefSeq" id="WP_138451293.1">
    <property type="nucleotide sequence ID" value="NZ_VBUT01000010.1"/>
</dbReference>
<organism evidence="3 4">
    <name type="scientific">Nocardia cyriacigeorgica</name>
    <dbReference type="NCBI Taxonomy" id="135487"/>
    <lineage>
        <taxon>Bacteria</taxon>
        <taxon>Bacillati</taxon>
        <taxon>Actinomycetota</taxon>
        <taxon>Actinomycetes</taxon>
        <taxon>Mycobacteriales</taxon>
        <taxon>Nocardiaceae</taxon>
        <taxon>Nocardia</taxon>
    </lineage>
</organism>
<keyword evidence="1" id="KW-0175">Coiled coil</keyword>
<feature type="region of interest" description="Disordered" evidence="2">
    <location>
        <begin position="335"/>
        <end position="362"/>
    </location>
</feature>
<feature type="coiled-coil region" evidence="1">
    <location>
        <begin position="461"/>
        <end position="488"/>
    </location>
</feature>
<feature type="compositionally biased region" description="Basic and acidic residues" evidence="2">
    <location>
        <begin position="344"/>
        <end position="362"/>
    </location>
</feature>
<protein>
    <submittedName>
        <fullName evidence="3">Uncharacterized protein</fullName>
    </submittedName>
</protein>
<accession>A0A5R8NFM3</accession>
<evidence type="ECO:0000256" key="2">
    <source>
        <dbReference type="SAM" id="MobiDB-lite"/>
    </source>
</evidence>
<sequence>MPVSDPPEHPSRTDSAASVAALPAELEAVVQRWNPQGMALLRAVSGNGNASGVVLIGPDDANTTLLRTELARFEPHVDLTDPVADARAAVETTSPSGEAPAAVALILLDAGTTLGAGVLDMVRGLRAGGTRVLLAMNGIHAHQDWRAVRERDLALLAGQGITDIDIVPVSARLAVAARSSGDTALLDRSGLAALHAELTAATLGAADDGADRLAAVRTRVLTDTRARIVEQVASLRAGTAAMRLREERATLLAGRDGGRAAAMSTLRSQLHLARLDLMTEVGARVRALHTAARAELDRLGRGSIGDYPDRLQQAVTELAGAVDVDIEHRLAELAARVGGPDPGPVRRDPPPRVGPDPEPRQRGVEDHLMIALGASAGVGLGRLVVSPFSLVPALDVATVPVTLLLGAGVAAWVVRARAQLADRNHLRQWVADALVNVKAQLEQRVGTAMVEAEGQLSERVVRASTERMVEIDRKAAELEARLRRYIAEQPGQLAACERDIESIDHWMASAGRGTNDRH</sequence>
<evidence type="ECO:0000313" key="4">
    <source>
        <dbReference type="Proteomes" id="UP000306378"/>
    </source>
</evidence>
<dbReference type="AlphaFoldDB" id="A0A5R8NFM3"/>